<gene>
    <name evidence="11" type="ORF">POREN0001_0989</name>
</gene>
<reference evidence="11 12" key="1">
    <citation type="submission" date="2009-04" db="EMBL/GenBank/DDBJ databases">
        <authorList>
            <person name="Sebastian Y."/>
            <person name="Madupu R."/>
            <person name="Durkin A.S."/>
            <person name="Torralba M."/>
            <person name="Methe B."/>
            <person name="Sutton G.G."/>
            <person name="Strausberg R.L."/>
            <person name="Nelson K.E."/>
        </authorList>
    </citation>
    <scope>NUCLEOTIDE SEQUENCE [LARGE SCALE GENOMIC DNA]</scope>
    <source>
        <strain evidence="12">ATCC 35406 / BCRC 14492 / JCM 8526 / NCTC 13058 / HG 370</strain>
    </source>
</reference>
<dbReference type="GO" id="GO:0030170">
    <property type="term" value="F:pyridoxal phosphate binding"/>
    <property type="evidence" value="ECO:0007669"/>
    <property type="project" value="InterPro"/>
</dbReference>
<evidence type="ECO:0000313" key="12">
    <source>
        <dbReference type="Proteomes" id="UP000004295"/>
    </source>
</evidence>
<evidence type="ECO:0000259" key="10">
    <source>
        <dbReference type="Pfam" id="PF00155"/>
    </source>
</evidence>
<dbReference type="RefSeq" id="WP_004332877.1">
    <property type="nucleotide sequence ID" value="NZ_ACNN01000012.1"/>
</dbReference>
<evidence type="ECO:0000256" key="7">
    <source>
        <dbReference type="ARBA" id="ARBA00022898"/>
    </source>
</evidence>
<dbReference type="GO" id="GO:0000105">
    <property type="term" value="P:L-histidine biosynthetic process"/>
    <property type="evidence" value="ECO:0007669"/>
    <property type="project" value="UniProtKB-KW"/>
</dbReference>
<comment type="catalytic activity">
    <reaction evidence="9">
        <text>L-histidinol phosphate + 2-oxoglutarate = 3-(imidazol-4-yl)-2-oxopropyl phosphate + L-glutamate</text>
        <dbReference type="Rhea" id="RHEA:23744"/>
        <dbReference type="ChEBI" id="CHEBI:16810"/>
        <dbReference type="ChEBI" id="CHEBI:29985"/>
        <dbReference type="ChEBI" id="CHEBI:57766"/>
        <dbReference type="ChEBI" id="CHEBI:57980"/>
        <dbReference type="EC" id="2.6.1.9"/>
    </reaction>
</comment>
<dbReference type="InterPro" id="IPR015422">
    <property type="entry name" value="PyrdxlP-dep_Trfase_small"/>
</dbReference>
<dbReference type="PANTHER" id="PTHR43643:SF6">
    <property type="entry name" value="HISTIDINOL-PHOSPHATE AMINOTRANSFERASE"/>
    <property type="match status" value="1"/>
</dbReference>
<dbReference type="PANTHER" id="PTHR43643">
    <property type="entry name" value="HISTIDINOL-PHOSPHATE AMINOTRANSFERASE 2"/>
    <property type="match status" value="1"/>
</dbReference>
<evidence type="ECO:0000256" key="9">
    <source>
        <dbReference type="ARBA" id="ARBA00047481"/>
    </source>
</evidence>
<evidence type="ECO:0000256" key="1">
    <source>
        <dbReference type="ARBA" id="ARBA00005011"/>
    </source>
</evidence>
<accession>C3J949</accession>
<dbReference type="GO" id="GO:0004400">
    <property type="term" value="F:histidinol-phosphate transaminase activity"/>
    <property type="evidence" value="ECO:0007669"/>
    <property type="project" value="UniProtKB-EC"/>
</dbReference>
<keyword evidence="4 11" id="KW-0032">Aminotransferase</keyword>
<dbReference type="EMBL" id="ACNN01000012">
    <property type="protein sequence ID" value="EEN83249.1"/>
    <property type="molecule type" value="Genomic_DNA"/>
</dbReference>
<evidence type="ECO:0000256" key="5">
    <source>
        <dbReference type="ARBA" id="ARBA00022605"/>
    </source>
</evidence>
<proteinExistence type="inferred from homology"/>
<evidence type="ECO:0000313" key="11">
    <source>
        <dbReference type="EMBL" id="EEN83249.1"/>
    </source>
</evidence>
<evidence type="ECO:0000256" key="3">
    <source>
        <dbReference type="ARBA" id="ARBA00012748"/>
    </source>
</evidence>
<protein>
    <recommendedName>
        <fullName evidence="3">histidinol-phosphate transaminase</fullName>
        <ecNumber evidence="3">2.6.1.9</ecNumber>
    </recommendedName>
</protein>
<dbReference type="InterPro" id="IPR004839">
    <property type="entry name" value="Aminotransferase_I/II_large"/>
</dbReference>
<keyword evidence="8" id="KW-0368">Histidine biosynthesis</keyword>
<dbReference type="InterPro" id="IPR015424">
    <property type="entry name" value="PyrdxlP-dep_Trfase"/>
</dbReference>
<dbReference type="eggNOG" id="COG0079">
    <property type="taxonomic scope" value="Bacteria"/>
</dbReference>
<dbReference type="SUPFAM" id="SSF53383">
    <property type="entry name" value="PLP-dependent transferases"/>
    <property type="match status" value="1"/>
</dbReference>
<evidence type="ECO:0000256" key="2">
    <source>
        <dbReference type="ARBA" id="ARBA00007970"/>
    </source>
</evidence>
<name>C3J949_POREA</name>
<evidence type="ECO:0000256" key="6">
    <source>
        <dbReference type="ARBA" id="ARBA00022679"/>
    </source>
</evidence>
<organism evidence="11 12">
    <name type="scientific">Porphyromonas endodontalis (strain ATCC 35406 / DSM 24491 / JCM 8526 / CCUG 16442 / BCRC 14492 / NCTC 13058 / HG 370)</name>
    <name type="common">Bacteroides endodontalis</name>
    <dbReference type="NCBI Taxonomy" id="553175"/>
    <lineage>
        <taxon>Bacteria</taxon>
        <taxon>Pseudomonadati</taxon>
        <taxon>Bacteroidota</taxon>
        <taxon>Bacteroidia</taxon>
        <taxon>Bacteroidales</taxon>
        <taxon>Porphyromonadaceae</taxon>
        <taxon>Porphyromonas</taxon>
    </lineage>
</organism>
<dbReference type="Gene3D" id="3.40.640.10">
    <property type="entry name" value="Type I PLP-dependent aspartate aminotransferase-like (Major domain)"/>
    <property type="match status" value="1"/>
</dbReference>
<evidence type="ECO:0000256" key="8">
    <source>
        <dbReference type="ARBA" id="ARBA00023102"/>
    </source>
</evidence>
<comment type="pathway">
    <text evidence="1">Amino-acid biosynthesis; L-histidine biosynthesis; L-histidine from 5-phospho-alpha-D-ribose 1-diphosphate: step 7/9.</text>
</comment>
<dbReference type="InterPro" id="IPR050106">
    <property type="entry name" value="HistidinolP_aminotransfase"/>
</dbReference>
<dbReference type="STRING" id="553175.POREN0001_0989"/>
<sequence>MINGHGDERLNDGKKPFLNFSNTVWYGADHTLLGEHLSRSLVDCMRHYPEPDATTLRKMIARRHGLNEESIIVTNGPTQAIYLLAEAFAEKRILIPSPAFAEYEDAARLYRSEVRLIAGNTPISEWPLDEVDVCYIATPNNPDGHIISHAELMLIIDKYPKVTFILDQCYANYTTVNKIKPSDSKSHPNLISFWSFSHAYGIPGLRIGYIVAPSQYSEAIRRLVVPWSVNSIAIEAAKYILIHPAQFTLPIRKWQRSAQELMTKLSAFNEIDVLPSTTTFFLIKLKKGTAAALKEYLATEHNMLIRDASNFAGLDASYARITSLDEASNNQLVNAIALWLEQQA</sequence>
<dbReference type="Proteomes" id="UP000004295">
    <property type="component" value="Unassembled WGS sequence"/>
</dbReference>
<keyword evidence="7" id="KW-0663">Pyridoxal phosphate</keyword>
<dbReference type="InterPro" id="IPR015421">
    <property type="entry name" value="PyrdxlP-dep_Trfase_major"/>
</dbReference>
<evidence type="ECO:0000256" key="4">
    <source>
        <dbReference type="ARBA" id="ARBA00022576"/>
    </source>
</evidence>
<comment type="similarity">
    <text evidence="2">Belongs to the class-II pyridoxal-phosphate-dependent aminotransferase family. Histidinol-phosphate aminotransferase subfamily.</text>
</comment>
<dbReference type="Pfam" id="PF00155">
    <property type="entry name" value="Aminotran_1_2"/>
    <property type="match status" value="1"/>
</dbReference>
<dbReference type="AlphaFoldDB" id="C3J949"/>
<comment type="caution">
    <text evidence="11">The sequence shown here is derived from an EMBL/GenBank/DDBJ whole genome shotgun (WGS) entry which is preliminary data.</text>
</comment>
<keyword evidence="12" id="KW-1185">Reference proteome</keyword>
<dbReference type="EC" id="2.6.1.9" evidence="3"/>
<feature type="domain" description="Aminotransferase class I/classII large" evidence="10">
    <location>
        <begin position="47"/>
        <end position="336"/>
    </location>
</feature>
<dbReference type="GeneID" id="93366347"/>
<dbReference type="Gene3D" id="3.90.1150.10">
    <property type="entry name" value="Aspartate Aminotransferase, domain 1"/>
    <property type="match status" value="1"/>
</dbReference>
<keyword evidence="6 11" id="KW-0808">Transferase</keyword>
<dbReference type="CDD" id="cd00609">
    <property type="entry name" value="AAT_like"/>
    <property type="match status" value="1"/>
</dbReference>
<keyword evidence="5" id="KW-0028">Amino-acid biosynthesis</keyword>